<dbReference type="RefSeq" id="WP_379903587.1">
    <property type="nucleotide sequence ID" value="NZ_JBHRTR010000031.1"/>
</dbReference>
<dbReference type="Pfam" id="PF03102">
    <property type="entry name" value="NeuB"/>
    <property type="match status" value="1"/>
</dbReference>
<feature type="domain" description="PseI/NeuA/B-like" evidence="2">
    <location>
        <begin position="36"/>
        <end position="265"/>
    </location>
</feature>
<gene>
    <name evidence="3" type="ORF">ACFOGJ_19375</name>
</gene>
<dbReference type="InterPro" id="IPR013132">
    <property type="entry name" value="PseI/NeuA/B-like_N"/>
</dbReference>
<organism evidence="3 4">
    <name type="scientific">Marinibaculum pumilum</name>
    <dbReference type="NCBI Taxonomy" id="1766165"/>
    <lineage>
        <taxon>Bacteria</taxon>
        <taxon>Pseudomonadati</taxon>
        <taxon>Pseudomonadota</taxon>
        <taxon>Alphaproteobacteria</taxon>
        <taxon>Rhodospirillales</taxon>
        <taxon>Rhodospirillaceae</taxon>
        <taxon>Marinibaculum</taxon>
    </lineage>
</organism>
<keyword evidence="4" id="KW-1185">Reference proteome</keyword>
<reference evidence="4" key="1">
    <citation type="journal article" date="2019" name="Int. J. Syst. Evol. Microbiol.">
        <title>The Global Catalogue of Microorganisms (GCM) 10K type strain sequencing project: providing services to taxonomists for standard genome sequencing and annotation.</title>
        <authorList>
            <consortium name="The Broad Institute Genomics Platform"/>
            <consortium name="The Broad Institute Genome Sequencing Center for Infectious Disease"/>
            <person name="Wu L."/>
            <person name="Ma J."/>
        </authorList>
    </citation>
    <scope>NUCLEOTIDE SEQUENCE [LARGE SCALE GENOMIC DNA]</scope>
    <source>
        <strain evidence="4">KCTC 42964</strain>
    </source>
</reference>
<dbReference type="EMBL" id="JBHRTR010000031">
    <property type="protein sequence ID" value="MFC3229417.1"/>
    <property type="molecule type" value="Genomic_DNA"/>
</dbReference>
<dbReference type="InterPro" id="IPR051690">
    <property type="entry name" value="PseI-like"/>
</dbReference>
<proteinExistence type="predicted"/>
<feature type="region of interest" description="Disordered" evidence="1">
    <location>
        <begin position="256"/>
        <end position="281"/>
    </location>
</feature>
<evidence type="ECO:0000256" key="1">
    <source>
        <dbReference type="SAM" id="MobiDB-lite"/>
    </source>
</evidence>
<evidence type="ECO:0000313" key="4">
    <source>
        <dbReference type="Proteomes" id="UP001595528"/>
    </source>
</evidence>
<dbReference type="InterPro" id="IPR013785">
    <property type="entry name" value="Aldolase_TIM"/>
</dbReference>
<dbReference type="PANTHER" id="PTHR42966">
    <property type="entry name" value="N-ACETYLNEURAMINATE SYNTHASE"/>
    <property type="match status" value="1"/>
</dbReference>
<dbReference type="PANTHER" id="PTHR42966:SF1">
    <property type="entry name" value="SIALIC ACID SYNTHASE"/>
    <property type="match status" value="1"/>
</dbReference>
<dbReference type="Proteomes" id="UP001595528">
    <property type="component" value="Unassembled WGS sequence"/>
</dbReference>
<name>A0ABV7L479_9PROT</name>
<accession>A0ABV7L479</accession>
<evidence type="ECO:0000259" key="2">
    <source>
        <dbReference type="Pfam" id="PF03102"/>
    </source>
</evidence>
<dbReference type="Gene3D" id="3.20.20.70">
    <property type="entry name" value="Aldolase class I"/>
    <property type="match status" value="1"/>
</dbReference>
<evidence type="ECO:0000313" key="3">
    <source>
        <dbReference type="EMBL" id="MFC3229417.1"/>
    </source>
</evidence>
<dbReference type="SUPFAM" id="SSF51569">
    <property type="entry name" value="Aldolase"/>
    <property type="match status" value="1"/>
</dbReference>
<protein>
    <submittedName>
        <fullName evidence="3">N-acetylneuraminate synthase family protein</fullName>
    </submittedName>
</protein>
<comment type="caution">
    <text evidence="3">The sequence shown here is derived from an EMBL/GenBank/DDBJ whole genome shotgun (WGS) entry which is preliminary data.</text>
</comment>
<sequence>MTAPENTAWQTPDGPWFIAEVSSNHATDLDRCLAFVDLAADTGCAAVKFQLFKIDRLFAPEILAQSERHRARRAWELPEAFLPDIAARARARGIAFACTPFDLEAVAALRDHVDFYKIASYELLWLDLVRAAAATGKPVILSTGMATMAECEAAAQAASDAGCHDLTVLHCISHYPASAAEANLAAIATLRATLGCAIGWSDHTTDPAVIQRAVHRWGAGAIECHVDLEGEGAEFAAGHCWLPDDLRRVIGEIRRGAGADGDGTKGPVPAEAEEREWRADPEDGLRPLKYLRSTWKAAS</sequence>